<dbReference type="Pfam" id="PF13358">
    <property type="entry name" value="DDE_3"/>
    <property type="match status" value="1"/>
</dbReference>
<accession>A0A0C2HGP2</accession>
<keyword evidence="3" id="KW-1185">Reference proteome</keyword>
<evidence type="ECO:0000313" key="3">
    <source>
        <dbReference type="Proteomes" id="UP000054047"/>
    </source>
</evidence>
<sequence length="107" mass="12029">MRNRAKYPAKVHIWGGTSSSGATQLAILPGSCRINSEVYCHKCYIPFTRAHNGFARIVQDNAPCHKSRYTTQKLLACGIESLEWPAESLDLNPIELVWGNMKNLIRI</sequence>
<dbReference type="AlphaFoldDB" id="A0A0C2HGP2"/>
<dbReference type="EMBL" id="KN726290">
    <property type="protein sequence ID" value="KIH68796.1"/>
    <property type="molecule type" value="Genomic_DNA"/>
</dbReference>
<dbReference type="InterPro" id="IPR036397">
    <property type="entry name" value="RNaseH_sf"/>
</dbReference>
<evidence type="ECO:0000313" key="2">
    <source>
        <dbReference type="EMBL" id="KIH68796.1"/>
    </source>
</evidence>
<reference evidence="2 3" key="1">
    <citation type="submission" date="2013-12" db="EMBL/GenBank/DDBJ databases">
        <title>Draft genome of the parsitic nematode Ancylostoma duodenale.</title>
        <authorList>
            <person name="Mitreva M."/>
        </authorList>
    </citation>
    <scope>NUCLEOTIDE SEQUENCE [LARGE SCALE GENOMIC DNA]</scope>
    <source>
        <strain evidence="2 3">Zhejiang</strain>
    </source>
</reference>
<organism evidence="2 3">
    <name type="scientific">Ancylostoma duodenale</name>
    <dbReference type="NCBI Taxonomy" id="51022"/>
    <lineage>
        <taxon>Eukaryota</taxon>
        <taxon>Metazoa</taxon>
        <taxon>Ecdysozoa</taxon>
        <taxon>Nematoda</taxon>
        <taxon>Chromadorea</taxon>
        <taxon>Rhabditida</taxon>
        <taxon>Rhabditina</taxon>
        <taxon>Rhabditomorpha</taxon>
        <taxon>Strongyloidea</taxon>
        <taxon>Ancylostomatidae</taxon>
        <taxon>Ancylostomatinae</taxon>
        <taxon>Ancylostoma</taxon>
    </lineage>
</organism>
<protein>
    <recommendedName>
        <fullName evidence="1">Tc1-like transposase DDE domain-containing protein</fullName>
    </recommendedName>
</protein>
<name>A0A0C2HGP2_9BILA</name>
<evidence type="ECO:0000259" key="1">
    <source>
        <dbReference type="Pfam" id="PF13358"/>
    </source>
</evidence>
<dbReference type="OrthoDB" id="5854164at2759"/>
<dbReference type="InterPro" id="IPR038717">
    <property type="entry name" value="Tc1-like_DDE_dom"/>
</dbReference>
<dbReference type="GO" id="GO:0003676">
    <property type="term" value="F:nucleic acid binding"/>
    <property type="evidence" value="ECO:0007669"/>
    <property type="project" value="InterPro"/>
</dbReference>
<dbReference type="Proteomes" id="UP000054047">
    <property type="component" value="Unassembled WGS sequence"/>
</dbReference>
<feature type="domain" description="Tc1-like transposase DDE" evidence="1">
    <location>
        <begin position="56"/>
        <end position="103"/>
    </location>
</feature>
<gene>
    <name evidence="2" type="ORF">ANCDUO_00868</name>
</gene>
<proteinExistence type="predicted"/>
<dbReference type="Gene3D" id="3.30.420.10">
    <property type="entry name" value="Ribonuclease H-like superfamily/Ribonuclease H"/>
    <property type="match status" value="1"/>
</dbReference>